<reference evidence="3" key="1">
    <citation type="submission" date="2021-09" db="EMBL/GenBank/DDBJ databases">
        <authorList>
            <consortium name="AG Swart"/>
            <person name="Singh M."/>
            <person name="Singh A."/>
            <person name="Seah K."/>
            <person name="Emmerich C."/>
        </authorList>
    </citation>
    <scope>NUCLEOTIDE SEQUENCE</scope>
    <source>
        <strain evidence="3">ATCC30299</strain>
    </source>
</reference>
<dbReference type="Proteomes" id="UP001162131">
    <property type="component" value="Unassembled WGS sequence"/>
</dbReference>
<proteinExistence type="predicted"/>
<feature type="compositionally biased region" description="Low complexity" evidence="2">
    <location>
        <begin position="923"/>
        <end position="941"/>
    </location>
</feature>
<evidence type="ECO:0000313" key="3">
    <source>
        <dbReference type="EMBL" id="CAG9310420.1"/>
    </source>
</evidence>
<accession>A0AAU9ILR2</accession>
<keyword evidence="1" id="KW-0175">Coiled coil</keyword>
<feature type="coiled-coil region" evidence="1">
    <location>
        <begin position="681"/>
        <end position="783"/>
    </location>
</feature>
<name>A0AAU9ILR2_9CILI</name>
<protein>
    <submittedName>
        <fullName evidence="3">Uncharacterized protein</fullName>
    </submittedName>
</protein>
<gene>
    <name evidence="3" type="ORF">BSTOLATCC_MIC1270</name>
</gene>
<feature type="coiled-coil region" evidence="1">
    <location>
        <begin position="129"/>
        <end position="639"/>
    </location>
</feature>
<feature type="region of interest" description="Disordered" evidence="2">
    <location>
        <begin position="896"/>
        <end position="956"/>
    </location>
</feature>
<comment type="caution">
    <text evidence="3">The sequence shown here is derived from an EMBL/GenBank/DDBJ whole genome shotgun (WGS) entry which is preliminary data.</text>
</comment>
<feature type="coiled-coil region" evidence="1">
    <location>
        <begin position="7"/>
        <end position="102"/>
    </location>
</feature>
<evidence type="ECO:0000256" key="2">
    <source>
        <dbReference type="SAM" id="MobiDB-lite"/>
    </source>
</evidence>
<keyword evidence="4" id="KW-1185">Reference proteome</keyword>
<dbReference type="AlphaFoldDB" id="A0AAU9ILR2"/>
<evidence type="ECO:0000313" key="4">
    <source>
        <dbReference type="Proteomes" id="UP001162131"/>
    </source>
</evidence>
<feature type="region of interest" description="Disordered" evidence="2">
    <location>
        <begin position="850"/>
        <end position="880"/>
    </location>
</feature>
<sequence length="956" mass="113304">MKIKITITELNQQIEGIILKNERKENDYKKKIAELMKENETNIKQFRNKIIESEAKYKEADKSLKEVQAIWKRDEALLKQKLEFAEQEVSEVQKELESYKNRNISIAETINSPLENIELIVHRLNNQFQEDLRKRENEFSATKKSLEAQLEILTKEKNEVEFLLKLSKNEWDAQKESLMQEIENFGEENKKLIEDLKNNQNENSQSMQDLQAKYEKKVKLLEYQIEESKTKHKEELGSAKANAEMTYKQLKDFYESEKSRLEKKVIDENERCERKFNDVCKEYEERLKSQADEAEAEILQRDEELQQYEIYLNEETNNLKHQLGLSDQKIQSLEKQLKESKDQLDSLQKSHLKNTEQMHDLNAKERTALNEKIEKLALEISQKDKELSSLTFKQEQLLSALENKEIEWEETKIQLQKEKENLSIKLENTKDILNKATEEYSLKSNDFKREMALAKQDMEFKSKRIEELEKSLQLSEEKYRDTLISWRDQTGIDIPEKMRELTQTNEKLQKKLEEKRKSFKELLSSSNKQIASLEKERAVLAEKVVNLDSKKLELENRFRAEIDQLMIQLKEKKDEDGSEKFGLKLENERLKTMLQEIQKENGEKDATRDRERILWENKFNFLLQQREKARQDLMETQKKFDITLEQLQKRGASDKEKLEGATNSLITSIESRYTSQIRDLQEAHQQVLIEMNDRNKQLEKDGRSLREHLEMEKRGRLIDISSFEKKIQDLLENENKLINEIEFLKKNREKYSSDLHESFSYEKDRLKTKLFDCEKRMKELELQKAQQFLDHEKEKAKWNLERDILVAKNSESLEVIGRLEKKKDLLLKDNEKLKVERGAKRHATGVLLKKEHYRQNSGNMSMSFEEAEKDEGNQSPYKNRNINLGASMNLQNIQSFRDPTYNIRPQTIRVKRGASPLAKSEQSQDSYKDSSPSISKYSDSPPVKHERSRSGKFTKF</sequence>
<organism evidence="3 4">
    <name type="scientific">Blepharisma stoltei</name>
    <dbReference type="NCBI Taxonomy" id="1481888"/>
    <lineage>
        <taxon>Eukaryota</taxon>
        <taxon>Sar</taxon>
        <taxon>Alveolata</taxon>
        <taxon>Ciliophora</taxon>
        <taxon>Postciliodesmatophora</taxon>
        <taxon>Heterotrichea</taxon>
        <taxon>Heterotrichida</taxon>
        <taxon>Blepharismidae</taxon>
        <taxon>Blepharisma</taxon>
    </lineage>
</organism>
<dbReference type="EMBL" id="CAJZBQ010000002">
    <property type="protein sequence ID" value="CAG9310420.1"/>
    <property type="molecule type" value="Genomic_DNA"/>
</dbReference>
<evidence type="ECO:0000256" key="1">
    <source>
        <dbReference type="SAM" id="Coils"/>
    </source>
</evidence>